<dbReference type="PROSITE" id="PS50994">
    <property type="entry name" value="INTEGRASE"/>
    <property type="match status" value="1"/>
</dbReference>
<feature type="region of interest" description="Disordered" evidence="2">
    <location>
        <begin position="378"/>
        <end position="432"/>
    </location>
</feature>
<keyword evidence="5" id="KW-1185">Reference proteome</keyword>
<dbReference type="InterPro" id="IPR036397">
    <property type="entry name" value="RNaseH_sf"/>
</dbReference>
<dbReference type="PANTHER" id="PTHR42648:SF28">
    <property type="entry name" value="TRANSPOSON-ENCODED PROTEIN WITH RIBONUCLEASE H-LIKE AND RETROVIRUS ZINC FINGER-LIKE DOMAINS"/>
    <property type="match status" value="1"/>
</dbReference>
<sequence length="432" mass="49273">MHMSPCKDDFTSMQPNTNGHMVRVAYDRIIAGIGIITIQETIEGITYEREVHHVVYVPELRCNLLSIRSVNKRGYSFHSFEDRCEIRENNGKLALRGVEWTAVQNAVQSENAYGFCNAAQAGASNKIKLWHERMGYVLGKQSRKPHLSVGLESNYGPGEKIHTDVCRPVNISTPSGTRFFLVLKDESTGFRKVYFMAHKSKVINRFKEFEAFVRTQIGTQIKVLRSDNGTEYTCGKFQTFLKERRIIHELSSPYIHEQNGRAEREIRALVESERSMLHAKKVDKKLWSEAVNAACYILNQTINPGDTTTPFEKWFRRKPTIKHLKIFGARAYMNVLKEKWHKFDPKSKPISSDVTFNENAMSSTDASAEPTTVAIEFDAEERDERDAPIAQQEPQLEEQIEDHGEEANQNEPVPAVENVEQLQNGVNAHAGR</sequence>
<dbReference type="Pfam" id="PF00665">
    <property type="entry name" value="rve"/>
    <property type="match status" value="1"/>
</dbReference>
<dbReference type="Pfam" id="PF22936">
    <property type="entry name" value="Pol_BBD"/>
    <property type="match status" value="1"/>
</dbReference>
<dbReference type="InterPro" id="IPR054722">
    <property type="entry name" value="PolX-like_BBD"/>
</dbReference>
<dbReference type="InterPro" id="IPR012337">
    <property type="entry name" value="RNaseH-like_sf"/>
</dbReference>
<dbReference type="AlphaFoldDB" id="A0A232FM60"/>
<dbReference type="GO" id="GO:0015074">
    <property type="term" value="P:DNA integration"/>
    <property type="evidence" value="ECO:0007669"/>
    <property type="project" value="InterPro"/>
</dbReference>
<evidence type="ECO:0000256" key="2">
    <source>
        <dbReference type="SAM" id="MobiDB-lite"/>
    </source>
</evidence>
<dbReference type="InterPro" id="IPR039537">
    <property type="entry name" value="Retrotran_Ty1/copia-like"/>
</dbReference>
<dbReference type="GO" id="GO:0006508">
    <property type="term" value="P:proteolysis"/>
    <property type="evidence" value="ECO:0007669"/>
    <property type="project" value="UniProtKB-KW"/>
</dbReference>
<dbReference type="GO" id="GO:0003676">
    <property type="term" value="F:nucleic acid binding"/>
    <property type="evidence" value="ECO:0007669"/>
    <property type="project" value="InterPro"/>
</dbReference>
<feature type="domain" description="Integrase catalytic" evidence="3">
    <location>
        <begin position="153"/>
        <end position="318"/>
    </location>
</feature>
<evidence type="ECO:0000313" key="4">
    <source>
        <dbReference type="EMBL" id="OXU31735.1"/>
    </source>
</evidence>
<accession>A0A232FM60</accession>
<dbReference type="GO" id="GO:0008233">
    <property type="term" value="F:peptidase activity"/>
    <property type="evidence" value="ECO:0007669"/>
    <property type="project" value="UniProtKB-KW"/>
</dbReference>
<dbReference type="EMBL" id="NNAY01000035">
    <property type="protein sequence ID" value="OXU31735.1"/>
    <property type="molecule type" value="Genomic_DNA"/>
</dbReference>
<protein>
    <recommendedName>
        <fullName evidence="3">Integrase catalytic domain-containing protein</fullName>
    </recommendedName>
</protein>
<comment type="caution">
    <text evidence="4">The sequence shown here is derived from an EMBL/GenBank/DDBJ whole genome shotgun (WGS) entry which is preliminary data.</text>
</comment>
<keyword evidence="1" id="KW-0378">Hydrolase</keyword>
<dbReference type="SUPFAM" id="SSF53098">
    <property type="entry name" value="Ribonuclease H-like"/>
    <property type="match status" value="1"/>
</dbReference>
<name>A0A232FM60_9HYME</name>
<evidence type="ECO:0000256" key="1">
    <source>
        <dbReference type="ARBA" id="ARBA00022670"/>
    </source>
</evidence>
<evidence type="ECO:0000313" key="5">
    <source>
        <dbReference type="Proteomes" id="UP000215335"/>
    </source>
</evidence>
<dbReference type="Proteomes" id="UP000215335">
    <property type="component" value="Unassembled WGS sequence"/>
</dbReference>
<dbReference type="Gene3D" id="3.30.420.10">
    <property type="entry name" value="Ribonuclease H-like superfamily/Ribonuclease H"/>
    <property type="match status" value="1"/>
</dbReference>
<proteinExistence type="predicted"/>
<gene>
    <name evidence="4" type="ORF">TSAR_007912</name>
</gene>
<dbReference type="InterPro" id="IPR001584">
    <property type="entry name" value="Integrase_cat-core"/>
</dbReference>
<reference evidence="4 5" key="1">
    <citation type="journal article" date="2017" name="Curr. Biol.">
        <title>The Evolution of Venom by Co-option of Single-Copy Genes.</title>
        <authorList>
            <person name="Martinson E.O."/>
            <person name="Mrinalini"/>
            <person name="Kelkar Y.D."/>
            <person name="Chang C.H."/>
            <person name="Werren J.H."/>
        </authorList>
    </citation>
    <scope>NUCLEOTIDE SEQUENCE [LARGE SCALE GENOMIC DNA]</scope>
    <source>
        <strain evidence="4 5">Alberta</strain>
        <tissue evidence="4">Whole body</tissue>
    </source>
</reference>
<keyword evidence="1" id="KW-0645">Protease</keyword>
<organism evidence="4 5">
    <name type="scientific">Trichomalopsis sarcophagae</name>
    <dbReference type="NCBI Taxonomy" id="543379"/>
    <lineage>
        <taxon>Eukaryota</taxon>
        <taxon>Metazoa</taxon>
        <taxon>Ecdysozoa</taxon>
        <taxon>Arthropoda</taxon>
        <taxon>Hexapoda</taxon>
        <taxon>Insecta</taxon>
        <taxon>Pterygota</taxon>
        <taxon>Neoptera</taxon>
        <taxon>Endopterygota</taxon>
        <taxon>Hymenoptera</taxon>
        <taxon>Apocrita</taxon>
        <taxon>Proctotrupomorpha</taxon>
        <taxon>Chalcidoidea</taxon>
        <taxon>Pteromalidae</taxon>
        <taxon>Pteromalinae</taxon>
        <taxon>Trichomalopsis</taxon>
    </lineage>
</organism>
<dbReference type="STRING" id="543379.A0A232FM60"/>
<evidence type="ECO:0000259" key="3">
    <source>
        <dbReference type="PROSITE" id="PS50994"/>
    </source>
</evidence>
<dbReference type="PANTHER" id="PTHR42648">
    <property type="entry name" value="TRANSPOSASE, PUTATIVE-RELATED"/>
    <property type="match status" value="1"/>
</dbReference>